<keyword evidence="4" id="KW-1185">Reference proteome</keyword>
<proteinExistence type="inferred from homology"/>
<dbReference type="SUPFAM" id="SSF51556">
    <property type="entry name" value="Metallo-dependent hydrolases"/>
    <property type="match status" value="1"/>
</dbReference>
<evidence type="ECO:0000259" key="2">
    <source>
        <dbReference type="Pfam" id="PF04909"/>
    </source>
</evidence>
<dbReference type="PANTHER" id="PTHR43569">
    <property type="entry name" value="AMIDOHYDROLASE"/>
    <property type="match status" value="1"/>
</dbReference>
<dbReference type="Proteomes" id="UP000199598">
    <property type="component" value="Unassembled WGS sequence"/>
</dbReference>
<feature type="domain" description="Amidohydrolase-related" evidence="2">
    <location>
        <begin position="4"/>
        <end position="273"/>
    </location>
</feature>
<evidence type="ECO:0000313" key="3">
    <source>
        <dbReference type="EMBL" id="SFL11547.1"/>
    </source>
</evidence>
<comment type="similarity">
    <text evidence="1">Belongs to the metallo-dependent hydrolases superfamily.</text>
</comment>
<gene>
    <name evidence="3" type="ORF">SAMN04488518_11710</name>
</gene>
<dbReference type="InterPro" id="IPR006680">
    <property type="entry name" value="Amidohydro-rel"/>
</dbReference>
<dbReference type="PANTHER" id="PTHR43569:SF2">
    <property type="entry name" value="AMIDOHYDROLASE-RELATED DOMAIN-CONTAINING PROTEIN"/>
    <property type="match status" value="1"/>
</dbReference>
<accession>A0A1I4F3X3</accession>
<name>A0A1I4F3X3_9HYPH</name>
<dbReference type="Pfam" id="PF04909">
    <property type="entry name" value="Amidohydro_2"/>
    <property type="match status" value="1"/>
</dbReference>
<evidence type="ECO:0000313" key="4">
    <source>
        <dbReference type="Proteomes" id="UP000199598"/>
    </source>
</evidence>
<dbReference type="EMBL" id="FOSK01000017">
    <property type="protein sequence ID" value="SFL11547.1"/>
    <property type="molecule type" value="Genomic_DNA"/>
</dbReference>
<dbReference type="InterPro" id="IPR032466">
    <property type="entry name" value="Metal_Hydrolase"/>
</dbReference>
<dbReference type="RefSeq" id="WP_093523523.1">
    <property type="nucleotide sequence ID" value="NZ_FOSK01000017.1"/>
</dbReference>
<evidence type="ECO:0000256" key="1">
    <source>
        <dbReference type="ARBA" id="ARBA00038310"/>
    </source>
</evidence>
<protein>
    <submittedName>
        <fullName evidence="3">L-fuconolactonase</fullName>
    </submittedName>
</protein>
<reference evidence="3 4" key="1">
    <citation type="submission" date="2016-10" db="EMBL/GenBank/DDBJ databases">
        <authorList>
            <person name="Varghese N."/>
            <person name="Submissions S."/>
        </authorList>
    </citation>
    <scope>NUCLEOTIDE SEQUENCE [LARGE SCALE GENOMIC DNA]</scope>
    <source>
        <strain evidence="3 4">DSM 16392</strain>
    </source>
</reference>
<dbReference type="InterPro" id="IPR052350">
    <property type="entry name" value="Metallo-dep_Lactonases"/>
</dbReference>
<sequence length="281" mass="31980">MLRIDAHHHFWKLSRGDYSWLTPDLNILYRDFLISDIQPLLTQAKMDGTILVQAADTVEETLFMLELAAEHDWILGVVGWVDMEAANAPDTIKELCQNPKLVGIRPMIQDIEDDEWMLQDNLRPAIQALIDNNLTLDLLVQPRHLPHLKTFLSRYPDLRAVIDHGAKPDIRNKAIETWSQHVGDIARTSNVCCKLSGLLTEASENAEIEDIAPYAFHILKCFGPERVMFGSDWPVLLLANTYQNWVDMVEQLTADLPQADWEAIFGGTAAKFYLTKTMETL</sequence>
<dbReference type="Gene3D" id="3.20.20.140">
    <property type="entry name" value="Metal-dependent hydrolases"/>
    <property type="match status" value="1"/>
</dbReference>
<comment type="caution">
    <text evidence="3">The sequence shown here is derived from an EMBL/GenBank/DDBJ whole genome shotgun (WGS) entry which is preliminary data.</text>
</comment>
<organism evidence="3 4">
    <name type="scientific">Pseudovibrio ascidiaceicola</name>
    <dbReference type="NCBI Taxonomy" id="285279"/>
    <lineage>
        <taxon>Bacteria</taxon>
        <taxon>Pseudomonadati</taxon>
        <taxon>Pseudomonadota</taxon>
        <taxon>Alphaproteobacteria</taxon>
        <taxon>Hyphomicrobiales</taxon>
        <taxon>Stappiaceae</taxon>
        <taxon>Pseudovibrio</taxon>
    </lineage>
</organism>